<feature type="region of interest" description="Disordered" evidence="3">
    <location>
        <begin position="102"/>
        <end position="147"/>
    </location>
</feature>
<name>A0A1Y2I7Z8_9FUNG</name>
<dbReference type="EMBL" id="MCFL01000001">
    <property type="protein sequence ID" value="ORZ41642.1"/>
    <property type="molecule type" value="Genomic_DNA"/>
</dbReference>
<feature type="compositionally biased region" description="Gly residues" evidence="3">
    <location>
        <begin position="466"/>
        <end position="475"/>
    </location>
</feature>
<evidence type="ECO:0000256" key="4">
    <source>
        <dbReference type="SAM" id="Phobius"/>
    </source>
</evidence>
<organism evidence="6 7">
    <name type="scientific">Catenaria anguillulae PL171</name>
    <dbReference type="NCBI Taxonomy" id="765915"/>
    <lineage>
        <taxon>Eukaryota</taxon>
        <taxon>Fungi</taxon>
        <taxon>Fungi incertae sedis</taxon>
        <taxon>Blastocladiomycota</taxon>
        <taxon>Blastocladiomycetes</taxon>
        <taxon>Blastocladiales</taxon>
        <taxon>Catenariaceae</taxon>
        <taxon>Catenaria</taxon>
    </lineage>
</organism>
<evidence type="ECO:0000256" key="2">
    <source>
        <dbReference type="PROSITE-ProRule" id="PRU00192"/>
    </source>
</evidence>
<keyword evidence="7" id="KW-1185">Reference proteome</keyword>
<evidence type="ECO:0000259" key="5">
    <source>
        <dbReference type="PROSITE" id="PS50002"/>
    </source>
</evidence>
<dbReference type="STRING" id="765915.A0A1Y2I7Z8"/>
<proteinExistence type="predicted"/>
<dbReference type="InterPro" id="IPR036028">
    <property type="entry name" value="SH3-like_dom_sf"/>
</dbReference>
<dbReference type="PROSITE" id="PS50002">
    <property type="entry name" value="SH3"/>
    <property type="match status" value="1"/>
</dbReference>
<dbReference type="InterPro" id="IPR001452">
    <property type="entry name" value="SH3_domain"/>
</dbReference>
<dbReference type="Gene3D" id="2.30.30.40">
    <property type="entry name" value="SH3 Domains"/>
    <property type="match status" value="1"/>
</dbReference>
<evidence type="ECO:0000256" key="1">
    <source>
        <dbReference type="ARBA" id="ARBA00022443"/>
    </source>
</evidence>
<evidence type="ECO:0000256" key="3">
    <source>
        <dbReference type="SAM" id="MobiDB-lite"/>
    </source>
</evidence>
<feature type="domain" description="SH3" evidence="5">
    <location>
        <begin position="318"/>
        <end position="383"/>
    </location>
</feature>
<feature type="compositionally biased region" description="Low complexity" evidence="3">
    <location>
        <begin position="138"/>
        <end position="147"/>
    </location>
</feature>
<evidence type="ECO:0000313" key="6">
    <source>
        <dbReference type="EMBL" id="ORZ41642.1"/>
    </source>
</evidence>
<feature type="compositionally biased region" description="Low complexity" evidence="3">
    <location>
        <begin position="102"/>
        <end position="119"/>
    </location>
</feature>
<feature type="compositionally biased region" description="Polar residues" evidence="3">
    <location>
        <begin position="185"/>
        <end position="196"/>
    </location>
</feature>
<dbReference type="SUPFAM" id="SSF50044">
    <property type="entry name" value="SH3-domain"/>
    <property type="match status" value="1"/>
</dbReference>
<gene>
    <name evidence="6" type="ORF">BCR44DRAFT_1423241</name>
</gene>
<evidence type="ECO:0000313" key="7">
    <source>
        <dbReference type="Proteomes" id="UP000193411"/>
    </source>
</evidence>
<dbReference type="AlphaFoldDB" id="A0A1Y2I7Z8"/>
<sequence length="475" mass="49199">MPNTLLGCYPPTVLLTSGASASGTGSQMPPRDCEKLCLDQQTALRRDPQNGNPSLSFNFFTIKEAANECACAPAMDRTIAKLRDSDCGGRNSPGVLLYSLSDPASASSSSTAPSRTSASGPKPTNSGSRNDGAQTDPNGSADSSSGSSNVAVISTVSVLVLVVALLGAMYFRQRRRNHELGKQVLRSNSLTTAPSQSLPPPTAVTPASHHLNSLGPSKIESTAIIPTAAPPMPSDNGVVMVPFARSAATTNTVESTSPPVTQFLAPPPSAYPMHVSPAMLATSPPVPTSAVPVGTPIDQSTLPVVPTDEVLAYGVHADPTRQYLVCRGYQPTLDDELALVVGEGVVLLEVYDDGWALGRVTSMHRQGAPEGVFPVVALVPEVDAQGVVELPPETMGREPEPAGENQGSRPVRLPGQQQQMPQVPPAPPSGLDPVAALQVNERRSSKMNSPGSLPRRVSANGSGLPQAGGGQGPPM</sequence>
<keyword evidence="1 2" id="KW-0728">SH3 domain</keyword>
<protein>
    <recommendedName>
        <fullName evidence="5">SH3 domain-containing protein</fullName>
    </recommendedName>
</protein>
<comment type="caution">
    <text evidence="6">The sequence shown here is derived from an EMBL/GenBank/DDBJ whole genome shotgun (WGS) entry which is preliminary data.</text>
</comment>
<feature type="region of interest" description="Disordered" evidence="3">
    <location>
        <begin position="390"/>
        <end position="475"/>
    </location>
</feature>
<accession>A0A1Y2I7Z8</accession>
<keyword evidence="4" id="KW-0812">Transmembrane</keyword>
<keyword evidence="4" id="KW-0472">Membrane</keyword>
<feature type="region of interest" description="Disordered" evidence="3">
    <location>
        <begin position="182"/>
        <end position="215"/>
    </location>
</feature>
<dbReference type="Proteomes" id="UP000193411">
    <property type="component" value="Unassembled WGS sequence"/>
</dbReference>
<feature type="transmembrane region" description="Helical" evidence="4">
    <location>
        <begin position="150"/>
        <end position="171"/>
    </location>
</feature>
<keyword evidence="4" id="KW-1133">Transmembrane helix</keyword>
<reference evidence="6 7" key="1">
    <citation type="submission" date="2016-07" db="EMBL/GenBank/DDBJ databases">
        <title>Pervasive Adenine N6-methylation of Active Genes in Fungi.</title>
        <authorList>
            <consortium name="DOE Joint Genome Institute"/>
            <person name="Mondo S.J."/>
            <person name="Dannebaum R.O."/>
            <person name="Kuo R.C."/>
            <person name="Labutti K."/>
            <person name="Haridas S."/>
            <person name="Kuo A."/>
            <person name="Salamov A."/>
            <person name="Ahrendt S.R."/>
            <person name="Lipzen A."/>
            <person name="Sullivan W."/>
            <person name="Andreopoulos W.B."/>
            <person name="Clum A."/>
            <person name="Lindquist E."/>
            <person name="Daum C."/>
            <person name="Ramamoorthy G.K."/>
            <person name="Gryganskyi A."/>
            <person name="Culley D."/>
            <person name="Magnuson J.K."/>
            <person name="James T.Y."/>
            <person name="O'Malley M.A."/>
            <person name="Stajich J.E."/>
            <person name="Spatafora J.W."/>
            <person name="Visel A."/>
            <person name="Grigoriev I.V."/>
        </authorList>
    </citation>
    <scope>NUCLEOTIDE SEQUENCE [LARGE SCALE GENOMIC DNA]</scope>
    <source>
        <strain evidence="6 7">PL171</strain>
    </source>
</reference>
<feature type="compositionally biased region" description="Polar residues" evidence="3">
    <location>
        <begin position="122"/>
        <end position="137"/>
    </location>
</feature>